<evidence type="ECO:0000313" key="2">
    <source>
        <dbReference type="Proteomes" id="UP001596328"/>
    </source>
</evidence>
<dbReference type="Pfam" id="PF00982">
    <property type="entry name" value="Glyco_transf_20"/>
    <property type="match status" value="1"/>
</dbReference>
<accession>A0ABD5S0I0</accession>
<dbReference type="SUPFAM" id="SSF53756">
    <property type="entry name" value="UDP-Glycosyltransferase/glycogen phosphorylase"/>
    <property type="match status" value="1"/>
</dbReference>
<organism evidence="1 2">
    <name type="scientific">Halobium palmae</name>
    <dbReference type="NCBI Taxonomy" id="1776492"/>
    <lineage>
        <taxon>Archaea</taxon>
        <taxon>Methanobacteriati</taxon>
        <taxon>Methanobacteriota</taxon>
        <taxon>Stenosarchaea group</taxon>
        <taxon>Halobacteria</taxon>
        <taxon>Halobacteriales</taxon>
        <taxon>Haloferacaceae</taxon>
        <taxon>Halobium</taxon>
    </lineage>
</organism>
<dbReference type="Proteomes" id="UP001596328">
    <property type="component" value="Unassembled WGS sequence"/>
</dbReference>
<name>A0ABD5S0I0_9EURY</name>
<dbReference type="EMBL" id="JBHSWU010000411">
    <property type="protein sequence ID" value="MFC6725168.1"/>
    <property type="molecule type" value="Genomic_DNA"/>
</dbReference>
<keyword evidence="2" id="KW-1185">Reference proteome</keyword>
<protein>
    <submittedName>
        <fullName evidence="1">Trehalose-6-phosphate synthase</fullName>
    </submittedName>
</protein>
<dbReference type="PANTHER" id="PTHR10788">
    <property type="entry name" value="TREHALOSE-6-PHOSPHATE SYNTHASE"/>
    <property type="match status" value="1"/>
</dbReference>
<dbReference type="GO" id="GO:0005992">
    <property type="term" value="P:trehalose biosynthetic process"/>
    <property type="evidence" value="ECO:0007669"/>
    <property type="project" value="UniProtKB-ARBA"/>
</dbReference>
<dbReference type="CDD" id="cd03788">
    <property type="entry name" value="GT20_TPS"/>
    <property type="match status" value="1"/>
</dbReference>
<dbReference type="GO" id="GO:0016758">
    <property type="term" value="F:hexosyltransferase activity"/>
    <property type="evidence" value="ECO:0007669"/>
    <property type="project" value="UniProtKB-ARBA"/>
</dbReference>
<sequence length="502" mass="57132">MADDSDPPNGPDAPDVESLLDGGQLLVVSNRQPYSHGYDETGEVAVSRPAGGLTAGLDPVMQRVEGTWIAWGDGEADREVADEDDAVEVPPEDPSYRVRRVWLTDEEVDQYYYGYSNRVLWPLCHGGIWKTDFADEHREAYEAVNRKFARAVREEADDDAVVWFQDYHFTRAPGMVRESMPEAFLMHFWHITWPGWDTFRSLPHGEQTLEGLLGNDLVGFHTGQYVENFLDCIERGLDGATVDRGNDRIEYDGRTTDVEAFPLSVDFDAIAASAECFDSDDWDAFREEHGIATDRVAVGVDRLDYTKGVPERLNALEQLWENHPEWRGELTYVQKASESRSIIPDYRDLQDRVVNGVERINDRFGTDGWTPVVYLDEHLDGDTLNGMYRHSDVLLVSALRDGMNLVAKEFVAAQVDEDGVLVLSNQTGAYEELGKHSVTINPHDIDEFADAIGEALRMDESDRRERMRTMRQWVESHDLSRWMHDVFASAADVRMRRRMGME</sequence>
<comment type="caution">
    <text evidence="1">The sequence shown here is derived from an EMBL/GenBank/DDBJ whole genome shotgun (WGS) entry which is preliminary data.</text>
</comment>
<dbReference type="InterPro" id="IPR001830">
    <property type="entry name" value="Glyco_trans_20"/>
</dbReference>
<dbReference type="Gene3D" id="3.40.50.2000">
    <property type="entry name" value="Glycogen Phosphorylase B"/>
    <property type="match status" value="2"/>
</dbReference>
<dbReference type="PANTHER" id="PTHR10788:SF106">
    <property type="entry name" value="BCDNA.GH08860"/>
    <property type="match status" value="1"/>
</dbReference>
<evidence type="ECO:0000313" key="1">
    <source>
        <dbReference type="EMBL" id="MFC6725168.1"/>
    </source>
</evidence>
<gene>
    <name evidence="1" type="ORF">ACFQE1_12475</name>
</gene>
<dbReference type="AlphaFoldDB" id="A0ABD5S0I0"/>
<reference evidence="1 2" key="1">
    <citation type="journal article" date="2019" name="Int. J. Syst. Evol. Microbiol.">
        <title>The Global Catalogue of Microorganisms (GCM) 10K type strain sequencing project: providing services to taxonomists for standard genome sequencing and annotation.</title>
        <authorList>
            <consortium name="The Broad Institute Genomics Platform"/>
            <consortium name="The Broad Institute Genome Sequencing Center for Infectious Disease"/>
            <person name="Wu L."/>
            <person name="Ma J."/>
        </authorList>
    </citation>
    <scope>NUCLEOTIDE SEQUENCE [LARGE SCALE GENOMIC DNA]</scope>
    <source>
        <strain evidence="1 2">NBRC 111368</strain>
    </source>
</reference>
<proteinExistence type="predicted"/>